<dbReference type="Pfam" id="PF13366">
    <property type="entry name" value="PDDEXK_3"/>
    <property type="match status" value="1"/>
</dbReference>
<evidence type="ECO:0008006" key="2">
    <source>
        <dbReference type="Google" id="ProtNLM"/>
    </source>
</evidence>
<proteinExistence type="predicted"/>
<evidence type="ECO:0000313" key="1">
    <source>
        <dbReference type="EMBL" id="MPM00530.1"/>
    </source>
</evidence>
<dbReference type="InterPro" id="IPR026350">
    <property type="entry name" value="GxxExxY"/>
</dbReference>
<sequence length="140" mass="16225">MTKEILHENITSQIIKAFYSVYYELGYGFLEKVYENAMSIEIKRLGLKCENQHPIIVKYQGIEIGNYFADLIVENCVIVELKAIESLTQVHEVQLVNYLKATGTEVGLLLNFGPRPKFMRRVFSKEYQNKLANIADKRVF</sequence>
<accession>A0A644W9R4</accession>
<reference evidence="1" key="1">
    <citation type="submission" date="2019-08" db="EMBL/GenBank/DDBJ databases">
        <authorList>
            <person name="Kucharzyk K."/>
            <person name="Murdoch R.W."/>
            <person name="Higgins S."/>
            <person name="Loffler F."/>
        </authorList>
    </citation>
    <scope>NUCLEOTIDE SEQUENCE</scope>
</reference>
<name>A0A644W9R4_9ZZZZ</name>
<organism evidence="1">
    <name type="scientific">bioreactor metagenome</name>
    <dbReference type="NCBI Taxonomy" id="1076179"/>
    <lineage>
        <taxon>unclassified sequences</taxon>
        <taxon>metagenomes</taxon>
        <taxon>ecological metagenomes</taxon>
    </lineage>
</organism>
<dbReference type="EMBL" id="VSSQ01000736">
    <property type="protein sequence ID" value="MPM00530.1"/>
    <property type="molecule type" value="Genomic_DNA"/>
</dbReference>
<dbReference type="NCBIfam" id="TIGR04256">
    <property type="entry name" value="GxxExxY"/>
    <property type="match status" value="1"/>
</dbReference>
<gene>
    <name evidence="1" type="ORF">SDC9_46756</name>
</gene>
<comment type="caution">
    <text evidence="1">The sequence shown here is derived from an EMBL/GenBank/DDBJ whole genome shotgun (WGS) entry which is preliminary data.</text>
</comment>
<dbReference type="AlphaFoldDB" id="A0A644W9R4"/>
<protein>
    <recommendedName>
        <fullName evidence="2">GxxExxY protein</fullName>
    </recommendedName>
</protein>